<keyword evidence="3" id="KW-1185">Reference proteome</keyword>
<protein>
    <submittedName>
        <fullName evidence="2">Stp1/IreP family PP2C-type Ser/Thr phosphatase</fullName>
    </submittedName>
</protein>
<evidence type="ECO:0000259" key="1">
    <source>
        <dbReference type="PROSITE" id="PS51746"/>
    </source>
</evidence>
<dbReference type="EMBL" id="CP034437">
    <property type="protein sequence ID" value="AZN42072.1"/>
    <property type="molecule type" value="Genomic_DNA"/>
</dbReference>
<dbReference type="PANTHER" id="PTHR13832:SF860">
    <property type="entry name" value="PROTEIN PHOSPHATASE PHPP"/>
    <property type="match status" value="1"/>
</dbReference>
<dbReference type="Gene3D" id="3.60.40.10">
    <property type="entry name" value="PPM-type phosphatase domain"/>
    <property type="match status" value="1"/>
</dbReference>
<dbReference type="KEGG" id="palb:EJC50_22105"/>
<dbReference type="SMART" id="SM00331">
    <property type="entry name" value="PP2C_SIG"/>
    <property type="match status" value="1"/>
</dbReference>
<proteinExistence type="predicted"/>
<dbReference type="NCBIfam" id="NF033484">
    <property type="entry name" value="Stp1_PP2C_phos"/>
    <property type="match status" value="1"/>
</dbReference>
<dbReference type="InterPro" id="IPR015655">
    <property type="entry name" value="PP2C"/>
</dbReference>
<sequence length="252" mass="27384">MIVAYRSDVGRIRTINEDTAWSELLADSGLALAIVADGMGGHKAGEVASGMAVDTFREALDGIPSTLTLEERKTLMSQAILQANEAVYEAASSNEQYHNMGTTVVAALIQDDTAVIGHIGDSRVYKWRDQVLTQLTDDHTLVNELVKSGQITLEEAATHPRRNVITRALGTDEQVEVDIICTGWRADDVLMLCSDGLTTMVSPSEIIGTLEQNELSLDQKADRLLQLALEAGGDDNITVILLHHAEDTKQEE</sequence>
<organism evidence="2 3">
    <name type="scientific">Paenibacillus albus</name>
    <dbReference type="NCBI Taxonomy" id="2495582"/>
    <lineage>
        <taxon>Bacteria</taxon>
        <taxon>Bacillati</taxon>
        <taxon>Bacillota</taxon>
        <taxon>Bacilli</taxon>
        <taxon>Bacillales</taxon>
        <taxon>Paenibacillaceae</taxon>
        <taxon>Paenibacillus</taxon>
    </lineage>
</organism>
<dbReference type="SUPFAM" id="SSF81606">
    <property type="entry name" value="PP2C-like"/>
    <property type="match status" value="1"/>
</dbReference>
<name>A0A3Q8X8N0_9BACL</name>
<dbReference type="OrthoDB" id="9801841at2"/>
<dbReference type="AlphaFoldDB" id="A0A3Q8X8N0"/>
<gene>
    <name evidence="2" type="ORF">EJC50_22105</name>
</gene>
<evidence type="ECO:0000313" key="3">
    <source>
        <dbReference type="Proteomes" id="UP000272528"/>
    </source>
</evidence>
<dbReference type="GO" id="GO:0004722">
    <property type="term" value="F:protein serine/threonine phosphatase activity"/>
    <property type="evidence" value="ECO:0007669"/>
    <property type="project" value="InterPro"/>
</dbReference>
<dbReference type="SMART" id="SM00332">
    <property type="entry name" value="PP2Cc"/>
    <property type="match status" value="1"/>
</dbReference>
<dbReference type="PANTHER" id="PTHR13832">
    <property type="entry name" value="PROTEIN PHOSPHATASE 2C"/>
    <property type="match status" value="1"/>
</dbReference>
<feature type="domain" description="PPM-type phosphatase" evidence="1">
    <location>
        <begin position="2"/>
        <end position="244"/>
    </location>
</feature>
<reference evidence="3" key="1">
    <citation type="submission" date="2018-12" db="EMBL/GenBank/DDBJ databases">
        <title>Genome sequence of Peanibacillus sp.</title>
        <authorList>
            <person name="Subramani G."/>
            <person name="Srinivasan S."/>
            <person name="Kim M.K."/>
        </authorList>
    </citation>
    <scope>NUCLEOTIDE SEQUENCE [LARGE SCALE GENOMIC DNA]</scope>
    <source>
        <strain evidence="3">18JY67-1</strain>
    </source>
</reference>
<dbReference type="RefSeq" id="WP_126017774.1">
    <property type="nucleotide sequence ID" value="NZ_CP034437.1"/>
</dbReference>
<dbReference type="InterPro" id="IPR036457">
    <property type="entry name" value="PPM-type-like_dom_sf"/>
</dbReference>
<dbReference type="PROSITE" id="PS51746">
    <property type="entry name" value="PPM_2"/>
    <property type="match status" value="1"/>
</dbReference>
<dbReference type="CDD" id="cd00143">
    <property type="entry name" value="PP2Cc"/>
    <property type="match status" value="1"/>
</dbReference>
<dbReference type="InterPro" id="IPR001932">
    <property type="entry name" value="PPM-type_phosphatase-like_dom"/>
</dbReference>
<accession>A0A3Q8X8N0</accession>
<dbReference type="Pfam" id="PF13672">
    <property type="entry name" value="PP2C_2"/>
    <property type="match status" value="1"/>
</dbReference>
<evidence type="ECO:0000313" key="2">
    <source>
        <dbReference type="EMBL" id="AZN42072.1"/>
    </source>
</evidence>
<dbReference type="Proteomes" id="UP000272528">
    <property type="component" value="Chromosome"/>
</dbReference>